<dbReference type="SMR" id="A0A0R0KAX3"/>
<dbReference type="InterPro" id="IPR001976">
    <property type="entry name" value="Ribosomal_eS24"/>
</dbReference>
<dbReference type="GO" id="GO:0022627">
    <property type="term" value="C:cytosolic small ribosomal subunit"/>
    <property type="evidence" value="ECO:0000318"/>
    <property type="project" value="GO_Central"/>
</dbReference>
<dbReference type="Proteomes" id="UP000008827">
    <property type="component" value="Chromosome 4"/>
</dbReference>
<dbReference type="Pfam" id="PF01282">
    <property type="entry name" value="Ribosomal_S24e"/>
    <property type="match status" value="1"/>
</dbReference>
<reference evidence="7" key="2">
    <citation type="submission" date="2018-02" db="UniProtKB">
        <authorList>
            <consortium name="EnsemblPlants"/>
        </authorList>
    </citation>
    <scope>IDENTIFICATION</scope>
    <source>
        <strain evidence="7">Williams 82</strain>
    </source>
</reference>
<dbReference type="STRING" id="3847.A0A0R0KAX3"/>
<proteinExistence type="inferred from homology"/>
<organism evidence="6">
    <name type="scientific">Glycine max</name>
    <name type="common">Soybean</name>
    <name type="synonym">Glycine hispida</name>
    <dbReference type="NCBI Taxonomy" id="3847"/>
    <lineage>
        <taxon>Eukaryota</taxon>
        <taxon>Viridiplantae</taxon>
        <taxon>Streptophyta</taxon>
        <taxon>Embryophyta</taxon>
        <taxon>Tracheophyta</taxon>
        <taxon>Spermatophyta</taxon>
        <taxon>Magnoliopsida</taxon>
        <taxon>eudicotyledons</taxon>
        <taxon>Gunneridae</taxon>
        <taxon>Pentapetalae</taxon>
        <taxon>rosids</taxon>
        <taxon>fabids</taxon>
        <taxon>Fabales</taxon>
        <taxon>Fabaceae</taxon>
        <taxon>Papilionoideae</taxon>
        <taxon>50 kb inversion clade</taxon>
        <taxon>NPAAA clade</taxon>
        <taxon>indigoferoid/millettioid clade</taxon>
        <taxon>Phaseoleae</taxon>
        <taxon>Glycine</taxon>
        <taxon>Glycine subgen. Soja</taxon>
    </lineage>
</organism>
<evidence type="ECO:0000313" key="6">
    <source>
        <dbReference type="EMBL" id="KRH64028.1"/>
    </source>
</evidence>
<evidence type="ECO:0000256" key="3">
    <source>
        <dbReference type="ARBA" id="ARBA00023274"/>
    </source>
</evidence>
<dbReference type="PANTHER" id="PTHR10496">
    <property type="entry name" value="40S RIBOSOMAL PROTEIN S24"/>
    <property type="match status" value="1"/>
</dbReference>
<evidence type="ECO:0000313" key="8">
    <source>
        <dbReference type="Proteomes" id="UP000008827"/>
    </source>
</evidence>
<dbReference type="InParanoid" id="A0A0R0KAX3"/>
<dbReference type="GO" id="GO:0003729">
    <property type="term" value="F:mRNA binding"/>
    <property type="evidence" value="ECO:0007669"/>
    <property type="project" value="UniProtKB-ARBA"/>
</dbReference>
<keyword evidence="2 4" id="KW-0689">Ribosomal protein</keyword>
<dbReference type="InterPro" id="IPR018098">
    <property type="entry name" value="Ribosomal_eS24_CS"/>
</dbReference>
<dbReference type="OrthoDB" id="1379925at2759"/>
<dbReference type="SUPFAM" id="SSF54189">
    <property type="entry name" value="Ribosomal proteins S24e, L23 and L15e"/>
    <property type="match status" value="1"/>
</dbReference>
<sequence length="138" mass="16569">MADKVVTIRTKKFMTNRLLSKKQFISNLCHYEREPLDPYQQILLGFYRRANLLFEKLGRMYDMKDTKIVFVFKFQPHFGGGKSIGFGLIYDSVENAKKYEPKYRFIKNGLDTKVEKLRKQMKERKNMTKLLYMSYKLL</sequence>
<protein>
    <recommendedName>
        <fullName evidence="5">40S ribosomal protein S24</fullName>
    </recommendedName>
</protein>
<dbReference type="EnsemblPlants" id="KRH64028">
    <property type="protein sequence ID" value="KRH64028"/>
    <property type="gene ID" value="GLYMA_04G211900"/>
</dbReference>
<dbReference type="InterPro" id="IPR053709">
    <property type="entry name" value="eRP_eS24_sf"/>
</dbReference>
<reference evidence="6 7" key="1">
    <citation type="journal article" date="2010" name="Nature">
        <title>Genome sequence of the palaeopolyploid soybean.</title>
        <authorList>
            <person name="Schmutz J."/>
            <person name="Cannon S.B."/>
            <person name="Schlueter J."/>
            <person name="Ma J."/>
            <person name="Mitros T."/>
            <person name="Nelson W."/>
            <person name="Hyten D.L."/>
            <person name="Song Q."/>
            <person name="Thelen J.J."/>
            <person name="Cheng J."/>
            <person name="Xu D."/>
            <person name="Hellsten U."/>
            <person name="May G.D."/>
            <person name="Yu Y."/>
            <person name="Sakurai T."/>
            <person name="Umezawa T."/>
            <person name="Bhattacharyya M.K."/>
            <person name="Sandhu D."/>
            <person name="Valliyodan B."/>
            <person name="Lindquist E."/>
            <person name="Peto M."/>
            <person name="Grant D."/>
            <person name="Shu S."/>
            <person name="Goodstein D."/>
            <person name="Barry K."/>
            <person name="Futrell-Griggs M."/>
            <person name="Abernathy B."/>
            <person name="Du J."/>
            <person name="Tian Z."/>
            <person name="Zhu L."/>
            <person name="Gill N."/>
            <person name="Joshi T."/>
            <person name="Libault M."/>
            <person name="Sethuraman A."/>
            <person name="Zhang X.-C."/>
            <person name="Shinozaki K."/>
            <person name="Nguyen H.T."/>
            <person name="Wing R.A."/>
            <person name="Cregan P."/>
            <person name="Specht J."/>
            <person name="Grimwood J."/>
            <person name="Rokhsar D."/>
            <person name="Stacey G."/>
            <person name="Shoemaker R.C."/>
            <person name="Jackson S.A."/>
        </authorList>
    </citation>
    <scope>NUCLEOTIDE SEQUENCE [LARGE SCALE GENOMIC DNA]</scope>
    <source>
        <strain evidence="7">cv. Williams 82</strain>
        <tissue evidence="6">Callus</tissue>
    </source>
</reference>
<evidence type="ECO:0000256" key="4">
    <source>
        <dbReference type="RuleBase" id="RU004381"/>
    </source>
</evidence>
<dbReference type="GO" id="GO:0003735">
    <property type="term" value="F:structural constituent of ribosome"/>
    <property type="evidence" value="ECO:0000318"/>
    <property type="project" value="GO_Central"/>
</dbReference>
<reference evidence="6" key="3">
    <citation type="submission" date="2018-07" db="EMBL/GenBank/DDBJ databases">
        <title>WGS assembly of Glycine max.</title>
        <authorList>
            <person name="Schmutz J."/>
            <person name="Cannon S."/>
            <person name="Schlueter J."/>
            <person name="Ma J."/>
            <person name="Mitros T."/>
            <person name="Nelson W."/>
            <person name="Hyten D."/>
            <person name="Song Q."/>
            <person name="Thelen J."/>
            <person name="Cheng J."/>
            <person name="Xu D."/>
            <person name="Hellsten U."/>
            <person name="May G."/>
            <person name="Yu Y."/>
            <person name="Sakurai T."/>
            <person name="Umezawa T."/>
            <person name="Bhattacharyya M."/>
            <person name="Sandhu D."/>
            <person name="Valliyodan B."/>
            <person name="Lindquist E."/>
            <person name="Peto M."/>
            <person name="Grant D."/>
            <person name="Shu S."/>
            <person name="Goodstein D."/>
            <person name="Barry K."/>
            <person name="Futrell-Griggs M."/>
            <person name="Abernathy B."/>
            <person name="Du J."/>
            <person name="Tian Z."/>
            <person name="Zhu L."/>
            <person name="Gill N."/>
            <person name="Joshi T."/>
            <person name="Libault M."/>
            <person name="Sethuraman A."/>
            <person name="Zhang X."/>
            <person name="Shinozaki K."/>
            <person name="Nguyen H."/>
            <person name="Wing R."/>
            <person name="Cregan P."/>
            <person name="Specht J."/>
            <person name="Grimwood J."/>
            <person name="Rokhsar D."/>
            <person name="Stacey G."/>
            <person name="Shoemaker R."/>
            <person name="Jackson S."/>
        </authorList>
    </citation>
    <scope>NUCLEOTIDE SEQUENCE</scope>
    <source>
        <tissue evidence="6">Callus</tissue>
    </source>
</reference>
<keyword evidence="8" id="KW-1185">Reference proteome</keyword>
<dbReference type="InterPro" id="IPR012678">
    <property type="entry name" value="Ribosomal_uL23/eL15/eS24_sf"/>
</dbReference>
<evidence type="ECO:0000256" key="1">
    <source>
        <dbReference type="ARBA" id="ARBA00009680"/>
    </source>
</evidence>
<dbReference type="EMBL" id="CM000837">
    <property type="protein sequence ID" value="KRH64028.1"/>
    <property type="molecule type" value="Genomic_DNA"/>
</dbReference>
<dbReference type="AlphaFoldDB" id="A0A0R0KAX3"/>
<dbReference type="Gene3D" id="3.30.70.3370">
    <property type="match status" value="2"/>
</dbReference>
<accession>A0A0R0KAX3</accession>
<dbReference type="PROSITE" id="PS00529">
    <property type="entry name" value="RIBOSOMAL_S24E"/>
    <property type="match status" value="1"/>
</dbReference>
<evidence type="ECO:0000256" key="5">
    <source>
        <dbReference type="RuleBase" id="RU004383"/>
    </source>
</evidence>
<dbReference type="Gramene" id="KRH64028">
    <property type="protein sequence ID" value="KRH64028"/>
    <property type="gene ID" value="GLYMA_04G211900"/>
</dbReference>
<keyword evidence="3 4" id="KW-0687">Ribonucleoprotein</keyword>
<evidence type="ECO:0000256" key="2">
    <source>
        <dbReference type="ARBA" id="ARBA00022980"/>
    </source>
</evidence>
<dbReference type="GO" id="GO:0006412">
    <property type="term" value="P:translation"/>
    <property type="evidence" value="ECO:0007669"/>
    <property type="project" value="InterPro"/>
</dbReference>
<name>A0A0R0KAX3_SOYBN</name>
<gene>
    <name evidence="6" type="ORF">GLYMA_04G211900</name>
</gene>
<evidence type="ECO:0000313" key="7">
    <source>
        <dbReference type="EnsemblPlants" id="KRH64028"/>
    </source>
</evidence>
<comment type="similarity">
    <text evidence="1 4">Belongs to the eukaryotic ribosomal protein eS24 family.</text>
</comment>